<dbReference type="GO" id="GO:0016491">
    <property type="term" value="F:oxidoreductase activity"/>
    <property type="evidence" value="ECO:0007669"/>
    <property type="project" value="UniProtKB-KW"/>
</dbReference>
<dbReference type="InterPro" id="IPR036188">
    <property type="entry name" value="FAD/NAD-bd_sf"/>
</dbReference>
<reference evidence="4 5" key="1">
    <citation type="submission" date="2016-11" db="EMBL/GenBank/DDBJ databases">
        <title>Study of marine rhodopsin-containing bacteria.</title>
        <authorList>
            <person name="Yoshizawa S."/>
            <person name="Kumagai Y."/>
            <person name="Kogure K."/>
        </authorList>
    </citation>
    <scope>NUCLEOTIDE SEQUENCE [LARGE SCALE GENOMIC DNA]</scope>
    <source>
        <strain evidence="4 5">SAORIC-28</strain>
    </source>
</reference>
<dbReference type="OrthoDB" id="9806179at2"/>
<organism evidence="4 5">
    <name type="scientific">Rubrivirga marina</name>
    <dbReference type="NCBI Taxonomy" id="1196024"/>
    <lineage>
        <taxon>Bacteria</taxon>
        <taxon>Pseudomonadati</taxon>
        <taxon>Rhodothermota</taxon>
        <taxon>Rhodothermia</taxon>
        <taxon>Rhodothermales</taxon>
        <taxon>Rubricoccaceae</taxon>
        <taxon>Rubrivirga</taxon>
    </lineage>
</organism>
<keyword evidence="2" id="KW-0560">Oxidoreductase</keyword>
<dbReference type="PRINTS" id="PR00469">
    <property type="entry name" value="PNDRDTASEII"/>
</dbReference>
<sequence>MPPRPFDAIVVGGGPAGLSAALALGRSRRRVLLAADGPTRNAPAEAAHNVFTRDGTPPAHLVRLGLDQLAPYDVTVRRERATDAERTGDGVVVTFEGGERVEARGVVLATGVRDVLPDVPGMAELWGTGVFHCPYCHGWEVAGRPLAVLARGEAAHHLGRLIRGWTDDLVLFTDGPGGLDDDERQRFERNGVAVREEPIERLEGENGTLKAVVLADGERVARAGLFLRPDQELRSDLPHRLGCPLTDTGRLAVDVGGRTPVGGVYAAGDIATAMQSVPTAAASGALAGAMLNFDLLEADFLP</sequence>
<dbReference type="SUPFAM" id="SSF51905">
    <property type="entry name" value="FAD/NAD(P)-binding domain"/>
    <property type="match status" value="1"/>
</dbReference>
<dbReference type="PRINTS" id="PR00368">
    <property type="entry name" value="FADPNR"/>
</dbReference>
<dbReference type="Gene3D" id="3.50.50.60">
    <property type="entry name" value="FAD/NAD(P)-binding domain"/>
    <property type="match status" value="2"/>
</dbReference>
<proteinExistence type="predicted"/>
<dbReference type="AlphaFoldDB" id="A0A271IZX0"/>
<dbReference type="InterPro" id="IPR023753">
    <property type="entry name" value="FAD/NAD-binding_dom"/>
</dbReference>
<dbReference type="Proteomes" id="UP000216339">
    <property type="component" value="Unassembled WGS sequence"/>
</dbReference>
<feature type="domain" description="FAD/NAD(P)-binding" evidence="3">
    <location>
        <begin position="7"/>
        <end position="284"/>
    </location>
</feature>
<evidence type="ECO:0000259" key="3">
    <source>
        <dbReference type="Pfam" id="PF07992"/>
    </source>
</evidence>
<gene>
    <name evidence="4" type="ORF">BSZ37_06075</name>
</gene>
<evidence type="ECO:0000313" key="5">
    <source>
        <dbReference type="Proteomes" id="UP000216339"/>
    </source>
</evidence>
<dbReference type="EMBL" id="MQWD01000001">
    <property type="protein sequence ID" value="PAP76039.1"/>
    <property type="molecule type" value="Genomic_DNA"/>
</dbReference>
<protein>
    <recommendedName>
        <fullName evidence="3">FAD/NAD(P)-binding domain-containing protein</fullName>
    </recommendedName>
</protein>
<accession>A0A271IZX0</accession>
<comment type="caution">
    <text evidence="4">The sequence shown here is derived from an EMBL/GenBank/DDBJ whole genome shotgun (WGS) entry which is preliminary data.</text>
</comment>
<name>A0A271IZX0_9BACT</name>
<keyword evidence="5" id="KW-1185">Reference proteome</keyword>
<dbReference type="Pfam" id="PF07992">
    <property type="entry name" value="Pyr_redox_2"/>
    <property type="match status" value="1"/>
</dbReference>
<evidence type="ECO:0000256" key="2">
    <source>
        <dbReference type="ARBA" id="ARBA00023002"/>
    </source>
</evidence>
<keyword evidence="1" id="KW-0285">Flavoprotein</keyword>
<evidence type="ECO:0000256" key="1">
    <source>
        <dbReference type="ARBA" id="ARBA00022630"/>
    </source>
</evidence>
<dbReference type="RefSeq" id="WP_095509682.1">
    <property type="nucleotide sequence ID" value="NZ_MQWD01000001.1"/>
</dbReference>
<dbReference type="PANTHER" id="PTHR48105">
    <property type="entry name" value="THIOREDOXIN REDUCTASE 1-RELATED-RELATED"/>
    <property type="match status" value="1"/>
</dbReference>
<evidence type="ECO:0000313" key="4">
    <source>
        <dbReference type="EMBL" id="PAP76039.1"/>
    </source>
</evidence>
<dbReference type="InterPro" id="IPR050097">
    <property type="entry name" value="Ferredoxin-NADP_redctase_2"/>
</dbReference>